<keyword evidence="1" id="KW-1133">Transmembrane helix</keyword>
<dbReference type="EMBL" id="JBHSZG010000002">
    <property type="protein sequence ID" value="MFC7137725.1"/>
    <property type="molecule type" value="Genomic_DNA"/>
</dbReference>
<keyword evidence="3" id="KW-1185">Reference proteome</keyword>
<sequence length="58" mass="6069">MRSECSIEITKPAAGVIAHRLLLVAAGPGLLNPTLTLAFVLAIRPVVSPPSVICHTPR</sequence>
<name>A0ABD5XXA3_9EURY</name>
<dbReference type="Proteomes" id="UP001596368">
    <property type="component" value="Unassembled WGS sequence"/>
</dbReference>
<dbReference type="AlphaFoldDB" id="A0ABD5XXA3"/>
<keyword evidence="1" id="KW-0812">Transmembrane</keyword>
<evidence type="ECO:0000313" key="3">
    <source>
        <dbReference type="Proteomes" id="UP001596368"/>
    </source>
</evidence>
<gene>
    <name evidence="2" type="ORF">ACFQRB_17150</name>
</gene>
<organism evidence="2 3">
    <name type="scientific">Halobaculum litoreum</name>
    <dbReference type="NCBI Taxonomy" id="3031998"/>
    <lineage>
        <taxon>Archaea</taxon>
        <taxon>Methanobacteriati</taxon>
        <taxon>Methanobacteriota</taxon>
        <taxon>Stenosarchaea group</taxon>
        <taxon>Halobacteria</taxon>
        <taxon>Halobacteriales</taxon>
        <taxon>Haloferacaceae</taxon>
        <taxon>Halobaculum</taxon>
    </lineage>
</organism>
<comment type="caution">
    <text evidence="2">The sequence shown here is derived from an EMBL/GenBank/DDBJ whole genome shotgun (WGS) entry which is preliminary data.</text>
</comment>
<keyword evidence="1" id="KW-0472">Membrane</keyword>
<protein>
    <submittedName>
        <fullName evidence="2">Uncharacterized protein</fullName>
    </submittedName>
</protein>
<reference evidence="2 3" key="1">
    <citation type="journal article" date="2019" name="Int. J. Syst. Evol. Microbiol.">
        <title>The Global Catalogue of Microorganisms (GCM) 10K type strain sequencing project: providing services to taxonomists for standard genome sequencing and annotation.</title>
        <authorList>
            <consortium name="The Broad Institute Genomics Platform"/>
            <consortium name="The Broad Institute Genome Sequencing Center for Infectious Disease"/>
            <person name="Wu L."/>
            <person name="Ma J."/>
        </authorList>
    </citation>
    <scope>NUCLEOTIDE SEQUENCE [LARGE SCALE GENOMIC DNA]</scope>
    <source>
        <strain evidence="2 3">DT92</strain>
    </source>
</reference>
<accession>A0ABD5XXA3</accession>
<evidence type="ECO:0000313" key="2">
    <source>
        <dbReference type="EMBL" id="MFC7137725.1"/>
    </source>
</evidence>
<feature type="transmembrane region" description="Helical" evidence="1">
    <location>
        <begin position="21"/>
        <end position="43"/>
    </location>
</feature>
<evidence type="ECO:0000256" key="1">
    <source>
        <dbReference type="SAM" id="Phobius"/>
    </source>
</evidence>
<proteinExistence type="predicted"/>